<dbReference type="PANTHER" id="PTHR43479">
    <property type="entry name" value="ACREF/ENVCD OPERON REPRESSOR-RELATED"/>
    <property type="match status" value="1"/>
</dbReference>
<organism evidence="4 5">
    <name type="scientific">Atopomonas hussainii</name>
    <dbReference type="NCBI Taxonomy" id="1429083"/>
    <lineage>
        <taxon>Bacteria</taxon>
        <taxon>Pseudomonadati</taxon>
        <taxon>Pseudomonadota</taxon>
        <taxon>Gammaproteobacteria</taxon>
        <taxon>Pseudomonadales</taxon>
        <taxon>Pseudomonadaceae</taxon>
        <taxon>Atopomonas</taxon>
    </lineage>
</organism>
<protein>
    <submittedName>
        <fullName evidence="4">Transcriptional regulator, TetR family</fullName>
    </submittedName>
</protein>
<sequence>MVQAATDHRERLLAGLTDSLANKPYREVTLSDITAAARVSRRTFYQHFANQDDCLLALTADTSTKMMHTLLSAVQQAADWSTTVQQVTHAYLNVIQAQPALMKALYIETATLGLEGLQVRRRIAETFAAFLQQQVEHRRQLGEKIRPISQACAVAIVAGINELILHYLIDDHASALLELAPVACDIINRFVAPETCA</sequence>
<feature type="DNA-binding region" description="H-T-H motif" evidence="2">
    <location>
        <begin position="29"/>
        <end position="48"/>
    </location>
</feature>
<dbReference type="Gene3D" id="1.10.10.60">
    <property type="entry name" value="Homeodomain-like"/>
    <property type="match status" value="1"/>
</dbReference>
<proteinExistence type="predicted"/>
<dbReference type="AlphaFoldDB" id="A0A1H7PXT7"/>
<dbReference type="SUPFAM" id="SSF46689">
    <property type="entry name" value="Homeodomain-like"/>
    <property type="match status" value="1"/>
</dbReference>
<evidence type="ECO:0000259" key="3">
    <source>
        <dbReference type="PROSITE" id="PS50977"/>
    </source>
</evidence>
<name>A0A1H7PXT7_9GAMM</name>
<evidence type="ECO:0000256" key="1">
    <source>
        <dbReference type="ARBA" id="ARBA00023125"/>
    </source>
</evidence>
<dbReference type="Pfam" id="PF00440">
    <property type="entry name" value="TetR_N"/>
    <property type="match status" value="1"/>
</dbReference>
<dbReference type="STRING" id="1429083.GCA_001885685_02169"/>
<dbReference type="RefSeq" id="WP_074868937.1">
    <property type="nucleotide sequence ID" value="NZ_FOAS01000011.1"/>
</dbReference>
<dbReference type="PROSITE" id="PS50977">
    <property type="entry name" value="HTH_TETR_2"/>
    <property type="match status" value="1"/>
</dbReference>
<gene>
    <name evidence="4" type="ORF">SAMN05216214_111161</name>
</gene>
<dbReference type="InterPro" id="IPR009057">
    <property type="entry name" value="Homeodomain-like_sf"/>
</dbReference>
<accession>A0A1H7PXT7</accession>
<evidence type="ECO:0000313" key="5">
    <source>
        <dbReference type="Proteomes" id="UP000185766"/>
    </source>
</evidence>
<dbReference type="EMBL" id="FOAS01000011">
    <property type="protein sequence ID" value="SEL39857.1"/>
    <property type="molecule type" value="Genomic_DNA"/>
</dbReference>
<keyword evidence="1 2" id="KW-0238">DNA-binding</keyword>
<dbReference type="GO" id="GO:0003677">
    <property type="term" value="F:DNA binding"/>
    <property type="evidence" value="ECO:0007669"/>
    <property type="project" value="UniProtKB-UniRule"/>
</dbReference>
<feature type="domain" description="HTH tetR-type" evidence="3">
    <location>
        <begin position="6"/>
        <end position="66"/>
    </location>
</feature>
<evidence type="ECO:0000256" key="2">
    <source>
        <dbReference type="PROSITE-ProRule" id="PRU00335"/>
    </source>
</evidence>
<dbReference type="InterPro" id="IPR001647">
    <property type="entry name" value="HTH_TetR"/>
</dbReference>
<evidence type="ECO:0000313" key="4">
    <source>
        <dbReference type="EMBL" id="SEL39857.1"/>
    </source>
</evidence>
<dbReference type="InterPro" id="IPR050624">
    <property type="entry name" value="HTH-type_Tx_Regulator"/>
</dbReference>
<dbReference type="Proteomes" id="UP000185766">
    <property type="component" value="Unassembled WGS sequence"/>
</dbReference>
<reference evidence="4 5" key="1">
    <citation type="submission" date="2016-10" db="EMBL/GenBank/DDBJ databases">
        <authorList>
            <person name="de Groot N.N."/>
        </authorList>
    </citation>
    <scope>NUCLEOTIDE SEQUENCE [LARGE SCALE GENOMIC DNA]</scope>
    <source>
        <strain evidence="4 5">JCM 19513</strain>
    </source>
</reference>
<dbReference type="PANTHER" id="PTHR43479:SF11">
    <property type="entry name" value="ACREF_ENVCD OPERON REPRESSOR-RELATED"/>
    <property type="match status" value="1"/>
</dbReference>
<dbReference type="Gene3D" id="1.10.357.10">
    <property type="entry name" value="Tetracycline Repressor, domain 2"/>
    <property type="match status" value="1"/>
</dbReference>
<keyword evidence="5" id="KW-1185">Reference proteome</keyword>